<protein>
    <submittedName>
        <fullName evidence="2">YtxH domain-containing protein</fullName>
    </submittedName>
</protein>
<dbReference type="AlphaFoldDB" id="A0A4Y6UTM1"/>
<feature type="region of interest" description="Disordered" evidence="1">
    <location>
        <begin position="84"/>
        <end position="110"/>
    </location>
</feature>
<dbReference type="KEGG" id="saca:FFV09_01770"/>
<gene>
    <name evidence="2" type="ORF">FFV09_01770</name>
</gene>
<evidence type="ECO:0000256" key="1">
    <source>
        <dbReference type="SAM" id="MobiDB-lite"/>
    </source>
</evidence>
<dbReference type="OrthoDB" id="2679134at2"/>
<dbReference type="Proteomes" id="UP000316968">
    <property type="component" value="Chromosome"/>
</dbReference>
<keyword evidence="3" id="KW-1185">Reference proteome</keyword>
<evidence type="ECO:0000313" key="3">
    <source>
        <dbReference type="Proteomes" id="UP000316968"/>
    </source>
</evidence>
<organism evidence="2 3">
    <name type="scientific">Saccharibacillus brassicae</name>
    <dbReference type="NCBI Taxonomy" id="2583377"/>
    <lineage>
        <taxon>Bacteria</taxon>
        <taxon>Bacillati</taxon>
        <taxon>Bacillota</taxon>
        <taxon>Bacilli</taxon>
        <taxon>Bacillales</taxon>
        <taxon>Paenibacillaceae</taxon>
        <taxon>Saccharibacillus</taxon>
    </lineage>
</organism>
<feature type="compositionally biased region" description="Acidic residues" evidence="1">
    <location>
        <begin position="84"/>
        <end position="101"/>
    </location>
</feature>
<sequence length="127" mass="13801">MDETTKKRAARIVAGTLTGAGVAWLLTSRKGADARQKLHDLAVQTKDLGVELGHGTAEKTRDLIALGREVSSDEDWKDALETLEIEPEPEANIEAPPEPDQDDHILSDKEAAAADIVPFPQKLPDLR</sequence>
<reference evidence="2 3" key="1">
    <citation type="submission" date="2019-06" db="EMBL/GenBank/DDBJ databases">
        <title>Saccharibacillus brassicae sp. nov., an endophytic bacterium isolated from Chinese cabbage seeds (Brassica pekinensis).</title>
        <authorList>
            <person name="Jiang L."/>
            <person name="Lee J."/>
            <person name="Kim S.W."/>
        </authorList>
    </citation>
    <scope>NUCLEOTIDE SEQUENCE [LARGE SCALE GENOMIC DNA]</scope>
    <source>
        <strain evidence="3">KCTC 43072 / ATSA2</strain>
    </source>
</reference>
<proteinExistence type="predicted"/>
<accession>A0A4Y6UTM1</accession>
<dbReference type="RefSeq" id="WP_141446090.1">
    <property type="nucleotide sequence ID" value="NZ_CP041217.1"/>
</dbReference>
<dbReference type="EMBL" id="CP041217">
    <property type="protein sequence ID" value="QDH19701.1"/>
    <property type="molecule type" value="Genomic_DNA"/>
</dbReference>
<evidence type="ECO:0000313" key="2">
    <source>
        <dbReference type="EMBL" id="QDH19701.1"/>
    </source>
</evidence>
<name>A0A4Y6UTM1_SACBS</name>